<dbReference type="AlphaFoldDB" id="A0A9P6SQ29"/>
<keyword evidence="4" id="KW-1185">Reference proteome</keyword>
<feature type="region of interest" description="Disordered" evidence="1">
    <location>
        <begin position="1"/>
        <end position="24"/>
    </location>
</feature>
<evidence type="ECO:0000313" key="3">
    <source>
        <dbReference type="EMBL" id="KAF9988530.1"/>
    </source>
</evidence>
<feature type="compositionally biased region" description="Basic and acidic residues" evidence="1">
    <location>
        <begin position="7"/>
        <end position="16"/>
    </location>
</feature>
<comment type="caution">
    <text evidence="3">The sequence shown here is derived from an EMBL/GenBank/DDBJ whole genome shotgun (WGS) entry which is preliminary data.</text>
</comment>
<name>A0A9P6SQ29_9FUNG</name>
<protein>
    <recommendedName>
        <fullName evidence="2">F-box domain-containing protein</fullName>
    </recommendedName>
</protein>
<evidence type="ECO:0000313" key="4">
    <source>
        <dbReference type="Proteomes" id="UP000749646"/>
    </source>
</evidence>
<dbReference type="InterPro" id="IPR001810">
    <property type="entry name" value="F-box_dom"/>
</dbReference>
<feature type="compositionally biased region" description="Polar residues" evidence="1">
    <location>
        <begin position="181"/>
        <end position="190"/>
    </location>
</feature>
<dbReference type="Gene3D" id="1.20.1280.50">
    <property type="match status" value="1"/>
</dbReference>
<dbReference type="InterPro" id="IPR036047">
    <property type="entry name" value="F-box-like_dom_sf"/>
</dbReference>
<gene>
    <name evidence="3" type="ORF">BGZ65_000600</name>
</gene>
<feature type="domain" description="F-box" evidence="2">
    <location>
        <begin position="66"/>
        <end position="103"/>
    </location>
</feature>
<accession>A0A9P6SQ29</accession>
<sequence length="376" mass="42641">MISAKDYTLKRPHSDGRQPSQRNPKTVALREFSPLLLGSPIQLQSRTLETTDPTKKKQRLQSLTDFPNEILLNIQSNFTQPQDLLRFSQTCTLLRELTDDGAWCKAYKGLVPRWGEGVEVGHLRGRTNVWRQAVMDDHLRKTVSWVAPETAETVKSPGTLSEPVRLRIDLKQATHIKPQHMQPSAATSEASRWRNIGPPASHTDPTIRTTLCAYMQTRTYKQRIEYQVAIYGLQDHGRPLATIPSSFWARPDIDIHLGYDFTPERLGVAQLMDVKQFPDRRDSQGRMRVVLILAFGDRNAAPLGAEDGDVQFLDTWLLIKVVEIFICDTLSAGDRKIGGRVETIVPNSRQEHIRGRAVRLYSTKDENDATAFHLEV</sequence>
<evidence type="ECO:0000259" key="2">
    <source>
        <dbReference type="Pfam" id="PF12937"/>
    </source>
</evidence>
<organism evidence="3 4">
    <name type="scientific">Modicella reniformis</name>
    <dbReference type="NCBI Taxonomy" id="1440133"/>
    <lineage>
        <taxon>Eukaryota</taxon>
        <taxon>Fungi</taxon>
        <taxon>Fungi incertae sedis</taxon>
        <taxon>Mucoromycota</taxon>
        <taxon>Mortierellomycotina</taxon>
        <taxon>Mortierellomycetes</taxon>
        <taxon>Mortierellales</taxon>
        <taxon>Mortierellaceae</taxon>
        <taxon>Modicella</taxon>
    </lineage>
</organism>
<proteinExistence type="predicted"/>
<dbReference type="EMBL" id="JAAAHW010003123">
    <property type="protein sequence ID" value="KAF9988530.1"/>
    <property type="molecule type" value="Genomic_DNA"/>
</dbReference>
<dbReference type="SUPFAM" id="SSF81383">
    <property type="entry name" value="F-box domain"/>
    <property type="match status" value="1"/>
</dbReference>
<dbReference type="Pfam" id="PF12937">
    <property type="entry name" value="F-box-like"/>
    <property type="match status" value="1"/>
</dbReference>
<dbReference type="OrthoDB" id="2441754at2759"/>
<reference evidence="3" key="1">
    <citation type="journal article" date="2020" name="Fungal Divers.">
        <title>Resolving the Mortierellaceae phylogeny through synthesis of multi-gene phylogenetics and phylogenomics.</title>
        <authorList>
            <person name="Vandepol N."/>
            <person name="Liber J."/>
            <person name="Desiro A."/>
            <person name="Na H."/>
            <person name="Kennedy M."/>
            <person name="Barry K."/>
            <person name="Grigoriev I.V."/>
            <person name="Miller A.N."/>
            <person name="O'Donnell K."/>
            <person name="Stajich J.E."/>
            <person name="Bonito G."/>
        </authorList>
    </citation>
    <scope>NUCLEOTIDE SEQUENCE</scope>
    <source>
        <strain evidence="3">MES-2147</strain>
    </source>
</reference>
<feature type="region of interest" description="Disordered" evidence="1">
    <location>
        <begin position="177"/>
        <end position="201"/>
    </location>
</feature>
<evidence type="ECO:0000256" key="1">
    <source>
        <dbReference type="SAM" id="MobiDB-lite"/>
    </source>
</evidence>
<dbReference type="Proteomes" id="UP000749646">
    <property type="component" value="Unassembled WGS sequence"/>
</dbReference>